<dbReference type="GO" id="GO:0042802">
    <property type="term" value="F:identical protein binding"/>
    <property type="evidence" value="ECO:0007669"/>
    <property type="project" value="UniProtKB-ARBA"/>
</dbReference>
<evidence type="ECO:0000313" key="13">
    <source>
        <dbReference type="EMBL" id="SMG48571.1"/>
    </source>
</evidence>
<dbReference type="CDD" id="cd14858">
    <property type="entry name" value="TrmE_N"/>
    <property type="match status" value="1"/>
</dbReference>
<dbReference type="HAMAP" id="MF_00379">
    <property type="entry name" value="GTPase_MnmE"/>
    <property type="match status" value="1"/>
</dbReference>
<dbReference type="RefSeq" id="WP_085545577.1">
    <property type="nucleotide sequence ID" value="NZ_FXBB01000046.1"/>
</dbReference>
<feature type="binding site" evidence="10">
    <location>
        <begin position="248"/>
        <end position="254"/>
    </location>
    <ligand>
        <name>GTP</name>
        <dbReference type="ChEBI" id="CHEBI:37565"/>
    </ligand>
</feature>
<dbReference type="Gene3D" id="3.30.1360.120">
    <property type="entry name" value="Probable tRNA modification gtpase trme, domain 1"/>
    <property type="match status" value="1"/>
</dbReference>
<evidence type="ECO:0000256" key="1">
    <source>
        <dbReference type="ARBA" id="ARBA00011043"/>
    </source>
</evidence>
<evidence type="ECO:0000256" key="6">
    <source>
        <dbReference type="ARBA" id="ARBA00022801"/>
    </source>
</evidence>
<dbReference type="PRINTS" id="PR00449">
    <property type="entry name" value="RASTRNSFRMNG"/>
</dbReference>
<feature type="binding site" evidence="10">
    <location>
        <position position="22"/>
    </location>
    <ligand>
        <name>(6S)-5-formyl-5,6,7,8-tetrahydrofolate</name>
        <dbReference type="ChEBI" id="CHEBI:57457"/>
    </ligand>
</feature>
<dbReference type="Gene3D" id="3.40.50.300">
    <property type="entry name" value="P-loop containing nucleotide triphosphate hydrolases"/>
    <property type="match status" value="1"/>
</dbReference>
<dbReference type="Pfam" id="PF01926">
    <property type="entry name" value="MMR_HSR1"/>
    <property type="match status" value="1"/>
</dbReference>
<keyword evidence="3 10" id="KW-0819">tRNA processing</keyword>
<dbReference type="FunFam" id="3.40.50.300:FF:001376">
    <property type="entry name" value="tRNA modification GTPase MnmE"/>
    <property type="match status" value="1"/>
</dbReference>
<keyword evidence="8 10" id="KW-0630">Potassium</keyword>
<dbReference type="GO" id="GO:0002098">
    <property type="term" value="P:tRNA wobble uridine modification"/>
    <property type="evidence" value="ECO:0007669"/>
    <property type="project" value="TreeGrafter"/>
</dbReference>
<keyword evidence="7 10" id="KW-0460">Magnesium</keyword>
<comment type="subunit">
    <text evidence="10">Homodimer. Heterotetramer of two MnmE and two MnmG subunits.</text>
</comment>
<comment type="caution">
    <text evidence="10">Lacks conserved residue(s) required for the propagation of feature annotation.</text>
</comment>
<dbReference type="InterPro" id="IPR027417">
    <property type="entry name" value="P-loop_NTPase"/>
</dbReference>
<dbReference type="Pfam" id="PF12631">
    <property type="entry name" value="MnmE_helical"/>
    <property type="match status" value="1"/>
</dbReference>
<gene>
    <name evidence="10" type="primary">mnmE</name>
    <name evidence="10" type="synonym">trmE</name>
    <name evidence="13" type="ORF">SAMN06275492_1466</name>
</gene>
<comment type="subcellular location">
    <subcellularLocation>
        <location evidence="10">Cytoplasm</location>
    </subcellularLocation>
</comment>
<evidence type="ECO:0000256" key="11">
    <source>
        <dbReference type="RuleBase" id="RU003313"/>
    </source>
</evidence>
<keyword evidence="6 10" id="KW-0378">Hydrolase</keyword>
<protein>
    <recommendedName>
        <fullName evidence="10">tRNA modification GTPase MnmE</fullName>
        <ecNumber evidence="10">3.6.-.-</ecNumber>
    </recommendedName>
</protein>
<accession>A0A1X7L3Y2</accession>
<dbReference type="InterPro" id="IPR005225">
    <property type="entry name" value="Small_GTP-bd"/>
</dbReference>
<dbReference type="PROSITE" id="PS51709">
    <property type="entry name" value="G_TRME"/>
    <property type="match status" value="1"/>
</dbReference>
<dbReference type="EC" id="3.6.-.-" evidence="10"/>
<dbReference type="PANTHER" id="PTHR42714:SF2">
    <property type="entry name" value="TRNA MODIFICATION GTPASE GTPBP3, MITOCHONDRIAL"/>
    <property type="match status" value="1"/>
</dbReference>
<comment type="cofactor">
    <cofactor evidence="10">
        <name>K(+)</name>
        <dbReference type="ChEBI" id="CHEBI:29103"/>
    </cofactor>
    <text evidence="10">Binds 1 potassium ion per subunit.</text>
</comment>
<dbReference type="GO" id="GO:0005525">
    <property type="term" value="F:GTP binding"/>
    <property type="evidence" value="ECO:0007669"/>
    <property type="project" value="UniProtKB-UniRule"/>
</dbReference>
<evidence type="ECO:0000256" key="10">
    <source>
        <dbReference type="HAMAP-Rule" id="MF_00379"/>
    </source>
</evidence>
<dbReference type="FunFam" id="3.30.1360.120:FF:000003">
    <property type="entry name" value="tRNA modification GTPase MnmE"/>
    <property type="match status" value="1"/>
</dbReference>
<dbReference type="AlphaFoldDB" id="A0A1X7L3Y2"/>
<keyword evidence="9 10" id="KW-0342">GTP-binding</keyword>
<dbReference type="InterPro" id="IPR004520">
    <property type="entry name" value="GTPase_MnmE"/>
</dbReference>
<feature type="binding site" evidence="10">
    <location>
        <position position="229"/>
    </location>
    <ligand>
        <name>K(+)</name>
        <dbReference type="ChEBI" id="CHEBI:29103"/>
    </ligand>
</feature>
<evidence type="ECO:0000256" key="3">
    <source>
        <dbReference type="ARBA" id="ARBA00022694"/>
    </source>
</evidence>
<feature type="binding site" evidence="10">
    <location>
        <position position="233"/>
    </location>
    <ligand>
        <name>Mg(2+)</name>
        <dbReference type="ChEBI" id="CHEBI:18420"/>
    </ligand>
</feature>
<dbReference type="GO" id="GO:0046872">
    <property type="term" value="F:metal ion binding"/>
    <property type="evidence" value="ECO:0007669"/>
    <property type="project" value="UniProtKB-KW"/>
</dbReference>
<feature type="binding site" evidence="10">
    <location>
        <position position="254"/>
    </location>
    <ligand>
        <name>Mg(2+)</name>
        <dbReference type="ChEBI" id="CHEBI:18420"/>
    </ligand>
</feature>
<evidence type="ECO:0000259" key="12">
    <source>
        <dbReference type="PROSITE" id="PS51709"/>
    </source>
</evidence>
<dbReference type="STRING" id="561720.SAMN06275492_1466"/>
<reference evidence="14" key="1">
    <citation type="submission" date="2017-04" db="EMBL/GenBank/DDBJ databases">
        <authorList>
            <person name="Varghese N."/>
            <person name="Submissions S."/>
        </authorList>
    </citation>
    <scope>NUCLEOTIDE SEQUENCE [LARGE SCALE GENOMIC DNA]</scope>
    <source>
        <strain evidence="14">USBA 82</strain>
    </source>
</reference>
<proteinExistence type="inferred from homology"/>
<dbReference type="InterPro" id="IPR027266">
    <property type="entry name" value="TrmE/GcvT-like"/>
</dbReference>
<dbReference type="InterPro" id="IPR006073">
    <property type="entry name" value="GTP-bd"/>
</dbReference>
<organism evidence="13 14">
    <name type="scientific">Dethiosulfovibrio salsuginis</name>
    <dbReference type="NCBI Taxonomy" id="561720"/>
    <lineage>
        <taxon>Bacteria</taxon>
        <taxon>Thermotogati</taxon>
        <taxon>Synergistota</taxon>
        <taxon>Synergistia</taxon>
        <taxon>Synergistales</taxon>
        <taxon>Dethiosulfovibrionaceae</taxon>
        <taxon>Dethiosulfovibrio</taxon>
    </lineage>
</organism>
<feature type="binding site" evidence="10">
    <location>
        <position position="456"/>
    </location>
    <ligand>
        <name>(6S)-5-formyl-5,6,7,8-tetrahydrofolate</name>
        <dbReference type="ChEBI" id="CHEBI:57457"/>
    </ligand>
</feature>
<dbReference type="GO" id="GO:0030488">
    <property type="term" value="P:tRNA methylation"/>
    <property type="evidence" value="ECO:0007669"/>
    <property type="project" value="TreeGrafter"/>
</dbReference>
<keyword evidence="2 10" id="KW-0963">Cytoplasm</keyword>
<evidence type="ECO:0000256" key="8">
    <source>
        <dbReference type="ARBA" id="ARBA00022958"/>
    </source>
</evidence>
<name>A0A1X7L3Y2_9BACT</name>
<dbReference type="Proteomes" id="UP000193355">
    <property type="component" value="Unassembled WGS sequence"/>
</dbReference>
<comment type="function">
    <text evidence="10">Exhibits a very high intrinsic GTPase hydrolysis rate. Involved in the addition of a carboxymethylaminomethyl (cmnm) group at the wobble position (U34) of certain tRNAs, forming tRNA-cmnm(5)s(2)U34.</text>
</comment>
<feature type="binding site" evidence="10">
    <location>
        <begin position="229"/>
        <end position="234"/>
    </location>
    <ligand>
        <name>GTP</name>
        <dbReference type="ChEBI" id="CHEBI:37565"/>
    </ligand>
</feature>
<sequence length="456" mass="49490">MFGDTIAAISTAWGDGGISIIRISGPDSLSVAGDIVRTAKPTEDLLSRFMYNGSLLDEGGNPIDEVLLVSFRAPKSYTGEDLTEIHCHGGSLVAQRCLERCLQKGCRHAEPGEFTRRAFENGRLDLAQAEAVNGIIHARSNEALKAASRTLRGELSRFVRELYDELLSLSAELEVGIDFPEEDVPYIDDQEGSDRIETMIKGLQDIADRCTTGYLLREGIRVALVGRPNVGKSSLLNSLLKESRAIVTSIPGTTRDVIEEVFTHKGIPLRLMDTAGLRTTPSDEVEAIGIERTAQAMDKSDVVLWILDGSEPIGDFERDMATRISDRPHIVAVNKSDLPSGLDGSLLVSLLPESTILNISAQEQRGLEELKEALVEMVAGTGTLEGGLNATARQLEELRSAIDSLGASKEALEHHHDQTLAAAGLAETRKALERILGLFDDDSLLDTVFSRFCIGK</sequence>
<dbReference type="OrthoDB" id="9805918at2"/>
<keyword evidence="5 10" id="KW-0547">Nucleotide-binding</keyword>
<evidence type="ECO:0000256" key="4">
    <source>
        <dbReference type="ARBA" id="ARBA00022723"/>
    </source>
</evidence>
<dbReference type="EMBL" id="FXBB01000046">
    <property type="protein sequence ID" value="SMG48571.1"/>
    <property type="molecule type" value="Genomic_DNA"/>
</dbReference>
<keyword evidence="14" id="KW-1185">Reference proteome</keyword>
<feature type="binding site" evidence="10">
    <location>
        <position position="123"/>
    </location>
    <ligand>
        <name>(6S)-5-formyl-5,6,7,8-tetrahydrofolate</name>
        <dbReference type="ChEBI" id="CHEBI:57457"/>
    </ligand>
</feature>
<dbReference type="InterPro" id="IPR031168">
    <property type="entry name" value="G_TrmE"/>
</dbReference>
<dbReference type="Pfam" id="PF10396">
    <property type="entry name" value="TrmE_N"/>
    <property type="match status" value="1"/>
</dbReference>
<dbReference type="InterPro" id="IPR018948">
    <property type="entry name" value="GTP-bd_TrmE_N"/>
</dbReference>
<dbReference type="NCBIfam" id="TIGR00450">
    <property type="entry name" value="mnmE_trmE_thdF"/>
    <property type="match status" value="1"/>
</dbReference>
<dbReference type="PANTHER" id="PTHR42714">
    <property type="entry name" value="TRNA MODIFICATION GTPASE GTPBP3"/>
    <property type="match status" value="1"/>
</dbReference>
<dbReference type="SUPFAM" id="SSF52540">
    <property type="entry name" value="P-loop containing nucleoside triphosphate hydrolases"/>
    <property type="match status" value="1"/>
</dbReference>
<dbReference type="Gene3D" id="1.20.120.430">
    <property type="entry name" value="tRNA modification GTPase MnmE domain 2"/>
    <property type="match status" value="1"/>
</dbReference>
<feature type="binding site" evidence="10">
    <location>
        <position position="248"/>
    </location>
    <ligand>
        <name>K(+)</name>
        <dbReference type="ChEBI" id="CHEBI:29103"/>
    </ligand>
</feature>
<comment type="similarity">
    <text evidence="1 10 11">Belongs to the TRAFAC class TrmE-Era-EngA-EngB-Septin-like GTPase superfamily. TrmE GTPase family.</text>
</comment>
<dbReference type="GO" id="GO:0003924">
    <property type="term" value="F:GTPase activity"/>
    <property type="evidence" value="ECO:0007669"/>
    <property type="project" value="UniProtKB-UniRule"/>
</dbReference>
<feature type="binding site" evidence="10">
    <location>
        <position position="253"/>
    </location>
    <ligand>
        <name>K(+)</name>
        <dbReference type="ChEBI" id="CHEBI:29103"/>
    </ligand>
</feature>
<dbReference type="NCBIfam" id="TIGR00231">
    <property type="entry name" value="small_GTP"/>
    <property type="match status" value="1"/>
</dbReference>
<dbReference type="InterPro" id="IPR027368">
    <property type="entry name" value="MnmE_dom2"/>
</dbReference>
<feature type="domain" description="TrmE-type G" evidence="12">
    <location>
        <begin position="219"/>
        <end position="379"/>
    </location>
</feature>
<keyword evidence="4 10" id="KW-0479">Metal-binding</keyword>
<feature type="binding site" evidence="10">
    <location>
        <position position="84"/>
    </location>
    <ligand>
        <name>(6S)-5-formyl-5,6,7,8-tetrahydrofolate</name>
        <dbReference type="ChEBI" id="CHEBI:57457"/>
    </ligand>
</feature>
<dbReference type="GO" id="GO:0005829">
    <property type="term" value="C:cytosol"/>
    <property type="evidence" value="ECO:0007669"/>
    <property type="project" value="TreeGrafter"/>
</dbReference>
<dbReference type="InterPro" id="IPR025867">
    <property type="entry name" value="MnmE_helical"/>
</dbReference>
<evidence type="ECO:0000256" key="7">
    <source>
        <dbReference type="ARBA" id="ARBA00022842"/>
    </source>
</evidence>
<evidence type="ECO:0000256" key="5">
    <source>
        <dbReference type="ARBA" id="ARBA00022741"/>
    </source>
</evidence>
<feature type="binding site" evidence="10">
    <location>
        <begin position="273"/>
        <end position="276"/>
    </location>
    <ligand>
        <name>GTP</name>
        <dbReference type="ChEBI" id="CHEBI:37565"/>
    </ligand>
</feature>
<evidence type="ECO:0000313" key="14">
    <source>
        <dbReference type="Proteomes" id="UP000193355"/>
    </source>
</evidence>
<evidence type="ECO:0000256" key="9">
    <source>
        <dbReference type="ARBA" id="ARBA00023134"/>
    </source>
</evidence>
<dbReference type="CDD" id="cd04164">
    <property type="entry name" value="trmE"/>
    <property type="match status" value="1"/>
</dbReference>
<feature type="binding site" evidence="10">
    <location>
        <position position="250"/>
    </location>
    <ligand>
        <name>K(+)</name>
        <dbReference type="ChEBI" id="CHEBI:29103"/>
    </ligand>
</feature>
<evidence type="ECO:0000256" key="2">
    <source>
        <dbReference type="ARBA" id="ARBA00022490"/>
    </source>
</evidence>